<evidence type="ECO:0000256" key="17">
    <source>
        <dbReference type="SAM" id="Phobius"/>
    </source>
</evidence>
<dbReference type="InterPro" id="IPR005797">
    <property type="entry name" value="Cyt_b/b6_N"/>
</dbReference>
<evidence type="ECO:0000256" key="16">
    <source>
        <dbReference type="RuleBase" id="RU003385"/>
    </source>
</evidence>
<dbReference type="PANTHER" id="PTHR19271:SF16">
    <property type="entry name" value="CYTOCHROME B"/>
    <property type="match status" value="1"/>
</dbReference>
<keyword evidence="12 15" id="KW-0408">Iron</keyword>
<dbReference type="Gene3D" id="1.20.810.10">
    <property type="entry name" value="Cytochrome Bc1 Complex, Chain C"/>
    <property type="match status" value="1"/>
</dbReference>
<evidence type="ECO:0000256" key="11">
    <source>
        <dbReference type="ARBA" id="ARBA00022989"/>
    </source>
</evidence>
<keyword evidence="7 16" id="KW-0679">Respiratory chain</keyword>
<dbReference type="PANTHER" id="PTHR19271">
    <property type="entry name" value="CYTOCHROME B"/>
    <property type="match status" value="1"/>
</dbReference>
<feature type="binding site" description="axial binding residue" evidence="15">
    <location>
        <position position="96"/>
    </location>
    <ligand>
        <name>heme b</name>
        <dbReference type="ChEBI" id="CHEBI:60344"/>
        <label>b562</label>
    </ligand>
    <ligandPart>
        <name>Fe</name>
        <dbReference type="ChEBI" id="CHEBI:18248"/>
    </ligandPart>
</feature>
<keyword evidence="9 15" id="KW-0479">Metal-binding</keyword>
<dbReference type="GO" id="GO:0046872">
    <property type="term" value="F:metal ion binding"/>
    <property type="evidence" value="ECO:0007669"/>
    <property type="project" value="UniProtKB-KW"/>
</dbReference>
<dbReference type="FunFam" id="1.20.810.10:FF:000004">
    <property type="entry name" value="Cytochrome b"/>
    <property type="match status" value="1"/>
</dbReference>
<comment type="caution">
    <text evidence="20">The sequence shown here is derived from an EMBL/GenBank/DDBJ whole genome shotgun (WGS) entry which is preliminary data.</text>
</comment>
<evidence type="ECO:0000256" key="5">
    <source>
        <dbReference type="ARBA" id="ARBA00022448"/>
    </source>
</evidence>
<dbReference type="GO" id="GO:0016491">
    <property type="term" value="F:oxidoreductase activity"/>
    <property type="evidence" value="ECO:0007669"/>
    <property type="project" value="InterPro"/>
</dbReference>
<dbReference type="CDD" id="cd00290">
    <property type="entry name" value="cytochrome_b_C"/>
    <property type="match status" value="1"/>
</dbReference>
<dbReference type="SUPFAM" id="SSF81648">
    <property type="entry name" value="a domain/subunit of cytochrome bc1 complex (Ubiquinol-cytochrome c reductase)"/>
    <property type="match status" value="1"/>
</dbReference>
<dbReference type="CDD" id="cd00284">
    <property type="entry name" value="Cytochrome_b_N"/>
    <property type="match status" value="1"/>
</dbReference>
<evidence type="ECO:0000256" key="7">
    <source>
        <dbReference type="ARBA" id="ARBA00022660"/>
    </source>
</evidence>
<dbReference type="SUPFAM" id="SSF81342">
    <property type="entry name" value="Transmembrane di-heme cytochromes"/>
    <property type="match status" value="1"/>
</dbReference>
<dbReference type="PROSITE" id="PS51003">
    <property type="entry name" value="CYTB_CTER"/>
    <property type="match status" value="1"/>
</dbReference>
<evidence type="ECO:0000256" key="14">
    <source>
        <dbReference type="PIRSR" id="PIRSR038885-1"/>
    </source>
</evidence>
<feature type="domain" description="Cytochrome b/b6 C-terminal region profile" evidence="19">
    <location>
        <begin position="227"/>
        <end position="416"/>
    </location>
</feature>
<comment type="similarity">
    <text evidence="16">Belongs to the cytochrome b family.</text>
</comment>
<feature type="transmembrane region" description="Helical" evidence="17">
    <location>
        <begin position="126"/>
        <end position="148"/>
    </location>
</feature>
<evidence type="ECO:0000256" key="10">
    <source>
        <dbReference type="ARBA" id="ARBA00022982"/>
    </source>
</evidence>
<feature type="domain" description="Cytochrome b/b6 N-terminal region profile" evidence="18">
    <location>
        <begin position="14"/>
        <end position="224"/>
    </location>
</feature>
<dbReference type="PROSITE" id="PS51002">
    <property type="entry name" value="CYTB_NTER"/>
    <property type="match status" value="1"/>
</dbReference>
<dbReference type="RefSeq" id="WP_121102766.1">
    <property type="nucleotide sequence ID" value="NZ_RBII01000002.1"/>
</dbReference>
<evidence type="ECO:0000256" key="13">
    <source>
        <dbReference type="ARBA" id="ARBA00023136"/>
    </source>
</evidence>
<evidence type="ECO:0000313" key="21">
    <source>
        <dbReference type="Proteomes" id="UP000282211"/>
    </source>
</evidence>
<keyword evidence="13 17" id="KW-0472">Membrane</keyword>
<evidence type="ECO:0000256" key="12">
    <source>
        <dbReference type="ARBA" id="ARBA00023004"/>
    </source>
</evidence>
<keyword evidence="10 16" id="KW-0249">Electron transport</keyword>
<evidence type="ECO:0000259" key="19">
    <source>
        <dbReference type="PROSITE" id="PS51003"/>
    </source>
</evidence>
<keyword evidence="5 16" id="KW-0813">Transport</keyword>
<evidence type="ECO:0000256" key="1">
    <source>
        <dbReference type="ARBA" id="ARBA00002444"/>
    </source>
</evidence>
<feature type="transmembrane region" description="Helical" evidence="17">
    <location>
        <begin position="155"/>
        <end position="175"/>
    </location>
</feature>
<dbReference type="GO" id="GO:0008121">
    <property type="term" value="F:quinol-cytochrome-c reductase activity"/>
    <property type="evidence" value="ECO:0007669"/>
    <property type="project" value="InterPro"/>
</dbReference>
<dbReference type="InterPro" id="IPR030689">
    <property type="entry name" value="Cytochrome_b"/>
</dbReference>
<feature type="transmembrane region" description="Helical" evidence="17">
    <location>
        <begin position="246"/>
        <end position="263"/>
    </location>
</feature>
<evidence type="ECO:0000256" key="8">
    <source>
        <dbReference type="ARBA" id="ARBA00022692"/>
    </source>
</evidence>
<gene>
    <name evidence="20" type="ORF">DES40_2581</name>
</gene>
<dbReference type="InterPro" id="IPR048259">
    <property type="entry name" value="Cytochrome_b_N_euk/bac"/>
</dbReference>
<keyword evidence="11 17" id="KW-1133">Transmembrane helix</keyword>
<evidence type="ECO:0000256" key="4">
    <source>
        <dbReference type="ARBA" id="ARBA00013531"/>
    </source>
</evidence>
<feature type="transmembrane region" description="Helical" evidence="17">
    <location>
        <begin position="42"/>
        <end position="69"/>
    </location>
</feature>
<feature type="transmembrane region" description="Helical" evidence="17">
    <location>
        <begin position="305"/>
        <end position="324"/>
    </location>
</feature>
<evidence type="ECO:0000256" key="3">
    <source>
        <dbReference type="ARBA" id="ARBA00011649"/>
    </source>
</evidence>
<sequence length="432" mass="48465">MSGHPSTYEPKYAATKWMDQRLPIIRMGADFMTYPSPRNLNYWYTFGAILALCLVVQIISGIILAMHYVPSIDGAFASVQRIRRDVPFGWLLQPMHAVGASMFFLAVYMHMFRGLYYGSYKAPREVLWIVGCLIYLVMMATAFLGYTLPWGQMSFWGATVITGFFGAVPIVGESLQQWLLGGYAVDNATLNRFFALHYLLPFIIAGLVGLHVWALHHVGQNNPIGVTEKTKSDTLSFHPYYTVKDAFAVAVFLLIFAFFLFYQPDALGHADNYIEADPMKTPAHIVPEWYFLPFYAILRAVPDKLAGILLMGGAIVVLFVLPWLDTSKVKSLRFRPVARGFFLIFIVMCFVLGWCGAGTPDDVALPFGSKMVDGVSVDSGLTFYRLSQIATIYYFAYFLIILPVLGLVEKPIKRPDSITQSVLGDKKHEKTA</sequence>
<dbReference type="InterPro" id="IPR048260">
    <property type="entry name" value="Cytochrome_b_C_euk/bac"/>
</dbReference>
<proteinExistence type="inferred from homology"/>
<feature type="binding site" description="axial binding residue" evidence="15">
    <location>
        <position position="197"/>
    </location>
    <ligand>
        <name>heme b</name>
        <dbReference type="ChEBI" id="CHEBI:60344"/>
        <label>b562</label>
    </ligand>
    <ligandPart>
        <name>Fe</name>
        <dbReference type="ChEBI" id="CHEBI:18248"/>
    </ligandPart>
</feature>
<comment type="cofactor">
    <cofactor evidence="16">
        <name>heme b</name>
        <dbReference type="ChEBI" id="CHEBI:60344"/>
    </cofactor>
    <text evidence="16">Binds 2 heme groups non-covalently.</text>
</comment>
<evidence type="ECO:0000256" key="2">
    <source>
        <dbReference type="ARBA" id="ARBA00004141"/>
    </source>
</evidence>
<keyword evidence="6 15" id="KW-0349">Heme</keyword>
<keyword evidence="8 16" id="KW-0812">Transmembrane</keyword>
<dbReference type="Proteomes" id="UP000282211">
    <property type="component" value="Unassembled WGS sequence"/>
</dbReference>
<dbReference type="InterPro" id="IPR036150">
    <property type="entry name" value="Cyt_b/b6_C_sf"/>
</dbReference>
<feature type="transmembrane region" description="Helical" evidence="17">
    <location>
        <begin position="90"/>
        <end position="111"/>
    </location>
</feature>
<name>A0A420WFN4_9PROT</name>
<dbReference type="InterPro" id="IPR027387">
    <property type="entry name" value="Cytb/b6-like_sf"/>
</dbReference>
<dbReference type="GO" id="GO:0022904">
    <property type="term" value="P:respiratory electron transport chain"/>
    <property type="evidence" value="ECO:0007669"/>
    <property type="project" value="InterPro"/>
</dbReference>
<evidence type="ECO:0000259" key="18">
    <source>
        <dbReference type="PROSITE" id="PS51002"/>
    </source>
</evidence>
<feature type="transmembrane region" description="Helical" evidence="17">
    <location>
        <begin position="195"/>
        <end position="215"/>
    </location>
</feature>
<dbReference type="InterPro" id="IPR016174">
    <property type="entry name" value="Di-haem_cyt_TM"/>
</dbReference>
<dbReference type="InterPro" id="IPR005798">
    <property type="entry name" value="Cyt_b/b6_C"/>
</dbReference>
<dbReference type="AlphaFoldDB" id="A0A420WFN4"/>
<evidence type="ECO:0000313" key="20">
    <source>
        <dbReference type="EMBL" id="RKQ69772.1"/>
    </source>
</evidence>
<dbReference type="Pfam" id="PF00033">
    <property type="entry name" value="Cytochrome_B"/>
    <property type="match status" value="1"/>
</dbReference>
<accession>A0A420WFN4</accession>
<protein>
    <recommendedName>
        <fullName evidence="4 16">Cytochrome b</fullName>
    </recommendedName>
</protein>
<evidence type="ECO:0000256" key="15">
    <source>
        <dbReference type="PIRSR" id="PIRSR038885-2"/>
    </source>
</evidence>
<dbReference type="OrthoDB" id="9804503at2"/>
<dbReference type="GO" id="GO:0045275">
    <property type="term" value="C:respiratory chain complex III"/>
    <property type="evidence" value="ECO:0007669"/>
    <property type="project" value="InterPro"/>
</dbReference>
<feature type="transmembrane region" description="Helical" evidence="17">
    <location>
        <begin position="391"/>
        <end position="408"/>
    </location>
</feature>
<dbReference type="PIRSF" id="PIRSF038885">
    <property type="entry name" value="COB"/>
    <property type="match status" value="1"/>
</dbReference>
<comment type="subunit">
    <text evidence="3 16">The main subunits of complex b-c1 are: cytochrome b, cytochrome c1 and the Rieske protein.</text>
</comment>
<reference evidence="20 21" key="1">
    <citation type="submission" date="2018-10" db="EMBL/GenBank/DDBJ databases">
        <title>Genomic Encyclopedia of Type Strains, Phase IV (KMG-IV): sequencing the most valuable type-strain genomes for metagenomic binning, comparative biology and taxonomic classification.</title>
        <authorList>
            <person name="Goeker M."/>
        </authorList>
    </citation>
    <scope>NUCLEOTIDE SEQUENCE [LARGE SCALE GENOMIC DNA]</scope>
    <source>
        <strain evidence="20 21">DSM 22008</strain>
    </source>
</reference>
<comment type="cofactor">
    <cofactor evidence="15">
        <name>heme</name>
        <dbReference type="ChEBI" id="CHEBI:30413"/>
    </cofactor>
    <text evidence="15">Binds 2 heme groups non-covalently.</text>
</comment>
<organism evidence="20 21">
    <name type="scientific">Litorimonas taeanensis</name>
    <dbReference type="NCBI Taxonomy" id="568099"/>
    <lineage>
        <taxon>Bacteria</taxon>
        <taxon>Pseudomonadati</taxon>
        <taxon>Pseudomonadota</taxon>
        <taxon>Alphaproteobacteria</taxon>
        <taxon>Maricaulales</taxon>
        <taxon>Robiginitomaculaceae</taxon>
    </lineage>
</organism>
<feature type="transmembrane region" description="Helical" evidence="17">
    <location>
        <begin position="336"/>
        <end position="359"/>
    </location>
</feature>
<feature type="binding site" description="axial binding residue" evidence="15">
    <location>
        <position position="110"/>
    </location>
    <ligand>
        <name>heme b</name>
        <dbReference type="ChEBI" id="CHEBI:60344"/>
        <label>b566</label>
    </ligand>
    <ligandPart>
        <name>Fe</name>
        <dbReference type="ChEBI" id="CHEBI:18248"/>
    </ligandPart>
</feature>
<feature type="binding site" evidence="14">
    <location>
        <position position="216"/>
    </location>
    <ligand>
        <name>a ubiquinone</name>
        <dbReference type="ChEBI" id="CHEBI:16389"/>
    </ligand>
</feature>
<comment type="subcellular location">
    <subcellularLocation>
        <location evidence="2">Membrane</location>
        <topology evidence="2">Multi-pass membrane protein</topology>
    </subcellularLocation>
</comment>
<dbReference type="InParanoid" id="A0A420WFN4"/>
<evidence type="ECO:0000256" key="6">
    <source>
        <dbReference type="ARBA" id="ARBA00022617"/>
    </source>
</evidence>
<comment type="function">
    <text evidence="1 16">Component of the ubiquinol-cytochrome c reductase complex (complex III or cytochrome b-c1 complex), which is a respiratory chain that generates an electrochemical potential coupled to ATP synthesis.</text>
</comment>
<dbReference type="Pfam" id="PF00032">
    <property type="entry name" value="Cytochrom_B_C"/>
    <property type="match status" value="1"/>
</dbReference>
<feature type="binding site" description="axial binding residue" evidence="15">
    <location>
        <position position="211"/>
    </location>
    <ligand>
        <name>heme b</name>
        <dbReference type="ChEBI" id="CHEBI:60344"/>
        <label>b566</label>
    </ligand>
    <ligandPart>
        <name>Fe</name>
        <dbReference type="ChEBI" id="CHEBI:18248"/>
    </ligandPart>
</feature>
<evidence type="ECO:0000256" key="9">
    <source>
        <dbReference type="ARBA" id="ARBA00022723"/>
    </source>
</evidence>
<dbReference type="EMBL" id="RBII01000002">
    <property type="protein sequence ID" value="RKQ69772.1"/>
    <property type="molecule type" value="Genomic_DNA"/>
</dbReference>
<keyword evidence="21" id="KW-1185">Reference proteome</keyword>